<evidence type="ECO:0000313" key="2">
    <source>
        <dbReference type="Proteomes" id="UP001059950"/>
    </source>
</evidence>
<evidence type="ECO:0000313" key="1">
    <source>
        <dbReference type="EMBL" id="UTW04619.1"/>
    </source>
</evidence>
<dbReference type="Proteomes" id="UP001059950">
    <property type="component" value="Chromosome"/>
</dbReference>
<reference evidence="1" key="1">
    <citation type="submission" date="2021-04" db="EMBL/GenBank/DDBJ databases">
        <title>Oceanospirillales bacteria with DddD are important DMSP degraders in coastal seawater.</title>
        <authorList>
            <person name="Liu J."/>
        </authorList>
    </citation>
    <scope>NUCLEOTIDE SEQUENCE</scope>
    <source>
        <strain evidence="1">GY6</strain>
    </source>
</reference>
<gene>
    <name evidence="1" type="ORF">KDX31_06335</name>
</gene>
<sequence length="158" mass="18212">MPIETEHRGIDGYIYLTACKYYRAAGYIPSEDRGAPYYVNLAFAIELFIKCLDVTTKTVFESEAPFQMISHEQKIHARVRGHSLKGMFESLPEETRNSIAQAYVTTAGSNILDDLEQIKDVFVDWRYHFEQVEISIPIDVLEKISGFLKDYIDHACRH</sequence>
<evidence type="ECO:0008006" key="3">
    <source>
        <dbReference type="Google" id="ProtNLM"/>
    </source>
</evidence>
<organism evidence="1 2">
    <name type="scientific">Amphritea atlantica</name>
    <dbReference type="NCBI Taxonomy" id="355243"/>
    <lineage>
        <taxon>Bacteria</taxon>
        <taxon>Pseudomonadati</taxon>
        <taxon>Pseudomonadota</taxon>
        <taxon>Gammaproteobacteria</taxon>
        <taxon>Oceanospirillales</taxon>
        <taxon>Oceanospirillaceae</taxon>
        <taxon>Amphritea</taxon>
    </lineage>
</organism>
<accession>A0ABY5GXW4</accession>
<protein>
    <recommendedName>
        <fullName evidence="3">HEPN domain-containing protein</fullName>
    </recommendedName>
</protein>
<proteinExistence type="predicted"/>
<dbReference type="EMBL" id="CP073344">
    <property type="protein sequence ID" value="UTW04619.1"/>
    <property type="molecule type" value="Genomic_DNA"/>
</dbReference>
<keyword evidence="2" id="KW-1185">Reference proteome</keyword>
<name>A0ABY5GXW4_9GAMM</name>